<sequence length="244" mass="27186">MERCDPAKEKANPIIVALDGKSWEEILPLVDQLRTTGCIFKVNDLLFNQGIERLLPELSVYGRVMADLKCHDIKNTVENICARVRMSECEPWAITVHASGGFEMIKAAVQALQLSGKWHTKILAVTVLTSLDQKTCEEIYVRQPLEQVLRLAEIAHAAGAHGLVCSPQEVKELRNRYPDMILVSPGIRSPGKDTQDQQRVDTPEAAIANGSNHLVMGRQILQAEDPVAEVYRVLRDELHISAFS</sequence>
<dbReference type="InterPro" id="IPR013785">
    <property type="entry name" value="Aldolase_TIM"/>
</dbReference>
<evidence type="ECO:0000313" key="12">
    <source>
        <dbReference type="EMBL" id="OGY52185.1"/>
    </source>
</evidence>
<dbReference type="SUPFAM" id="SSF51366">
    <property type="entry name" value="Ribulose-phoshate binding barrel"/>
    <property type="match status" value="1"/>
</dbReference>
<feature type="domain" description="Orotidine 5'-phosphate decarboxylase" evidence="11">
    <location>
        <begin position="13"/>
        <end position="233"/>
    </location>
</feature>
<evidence type="ECO:0000256" key="5">
    <source>
        <dbReference type="ARBA" id="ARBA00022793"/>
    </source>
</evidence>
<name>A0A1G1YIL9_9BACT</name>
<reference evidence="12 13" key="1">
    <citation type="journal article" date="2016" name="Nat. Commun.">
        <title>Thousands of microbial genomes shed light on interconnected biogeochemical processes in an aquifer system.</title>
        <authorList>
            <person name="Anantharaman K."/>
            <person name="Brown C.T."/>
            <person name="Hug L.A."/>
            <person name="Sharon I."/>
            <person name="Castelle C.J."/>
            <person name="Probst A.J."/>
            <person name="Thomas B.C."/>
            <person name="Singh A."/>
            <person name="Wilkins M.J."/>
            <person name="Karaoz U."/>
            <person name="Brodie E.L."/>
            <person name="Williams K.H."/>
            <person name="Hubbard S.S."/>
            <person name="Banfield J.F."/>
        </authorList>
    </citation>
    <scope>NUCLEOTIDE SEQUENCE [LARGE SCALE GENOMIC DNA]</scope>
</reference>
<evidence type="ECO:0000256" key="8">
    <source>
        <dbReference type="ARBA" id="ARBA00033428"/>
    </source>
</evidence>
<evidence type="ECO:0000256" key="4">
    <source>
        <dbReference type="ARBA" id="ARBA00021923"/>
    </source>
</evidence>
<dbReference type="STRING" id="1797542.A3J59_03335"/>
<dbReference type="PANTHER" id="PTHR32119">
    <property type="entry name" value="OROTIDINE 5'-PHOSPHATE DECARBOXYLASE"/>
    <property type="match status" value="1"/>
</dbReference>
<dbReference type="Gene3D" id="3.20.20.70">
    <property type="entry name" value="Aldolase class I"/>
    <property type="match status" value="1"/>
</dbReference>
<proteinExistence type="predicted"/>
<keyword evidence="6" id="KW-0665">Pyrimidine biosynthesis</keyword>
<dbReference type="InterPro" id="IPR014732">
    <property type="entry name" value="OMPdecase"/>
</dbReference>
<keyword evidence="5" id="KW-0210">Decarboxylase</keyword>
<feature type="active site" description="For OMPdecase activity" evidence="9">
    <location>
        <position position="69"/>
    </location>
</feature>
<feature type="active site" description="For OMPdecase activity" evidence="9">
    <location>
        <position position="67"/>
    </location>
</feature>
<dbReference type="GO" id="GO:0006207">
    <property type="term" value="P:'de novo' pyrimidine nucleobase biosynthetic process"/>
    <property type="evidence" value="ECO:0007669"/>
    <property type="project" value="InterPro"/>
</dbReference>
<evidence type="ECO:0000256" key="7">
    <source>
        <dbReference type="ARBA" id="ARBA00023239"/>
    </source>
</evidence>
<feature type="binding site" evidence="10">
    <location>
        <position position="217"/>
    </location>
    <ligand>
        <name>substrate</name>
    </ligand>
</feature>
<comment type="function">
    <text evidence="1">Catalyzes the decarboxylation of orotidine 5'-monophosphate (OMP) to uridine 5'-monophosphate (UMP).</text>
</comment>
<feature type="binding site" evidence="10">
    <location>
        <position position="218"/>
    </location>
    <ligand>
        <name>substrate</name>
    </ligand>
</feature>
<dbReference type="UniPathway" id="UPA00070">
    <property type="reaction ID" value="UER00120"/>
</dbReference>
<dbReference type="NCBIfam" id="TIGR01740">
    <property type="entry name" value="pyrF"/>
    <property type="match status" value="1"/>
</dbReference>
<keyword evidence="7" id="KW-0456">Lyase</keyword>
<evidence type="ECO:0000256" key="9">
    <source>
        <dbReference type="PIRSR" id="PIRSR614732-1"/>
    </source>
</evidence>
<dbReference type="SMART" id="SM00934">
    <property type="entry name" value="OMPdecase"/>
    <property type="match status" value="1"/>
</dbReference>
<dbReference type="CDD" id="cd04725">
    <property type="entry name" value="OMP_decarboxylase_like"/>
    <property type="match status" value="1"/>
</dbReference>
<dbReference type="NCBIfam" id="NF001273">
    <property type="entry name" value="PRK00230.1"/>
    <property type="match status" value="1"/>
</dbReference>
<evidence type="ECO:0000256" key="2">
    <source>
        <dbReference type="ARBA" id="ARBA00004861"/>
    </source>
</evidence>
<feature type="binding site" evidence="10">
    <location>
        <position position="19"/>
    </location>
    <ligand>
        <name>substrate</name>
    </ligand>
</feature>
<dbReference type="Proteomes" id="UP000177310">
    <property type="component" value="Unassembled WGS sequence"/>
</dbReference>
<comment type="pathway">
    <text evidence="2">Pyrimidine metabolism; UMP biosynthesis via de novo pathway; UMP from orotate: step 2/2.</text>
</comment>
<feature type="binding site" evidence="10">
    <location>
        <position position="188"/>
    </location>
    <ligand>
        <name>substrate</name>
    </ligand>
</feature>
<dbReference type="GO" id="GO:0005829">
    <property type="term" value="C:cytosol"/>
    <property type="evidence" value="ECO:0007669"/>
    <property type="project" value="TreeGrafter"/>
</dbReference>
<dbReference type="GO" id="GO:0044205">
    <property type="term" value="P:'de novo' UMP biosynthetic process"/>
    <property type="evidence" value="ECO:0007669"/>
    <property type="project" value="UniProtKB-UniPathway"/>
</dbReference>
<dbReference type="GO" id="GO:0004590">
    <property type="term" value="F:orotidine-5'-phosphate decarboxylase activity"/>
    <property type="evidence" value="ECO:0007669"/>
    <property type="project" value="UniProtKB-EC"/>
</dbReference>
<feature type="binding site" evidence="10">
    <location>
        <position position="197"/>
    </location>
    <ligand>
        <name>substrate</name>
    </ligand>
</feature>
<evidence type="ECO:0000256" key="1">
    <source>
        <dbReference type="ARBA" id="ARBA00002356"/>
    </source>
</evidence>
<organism evidence="12 13">
    <name type="scientific">Candidatus Buchananbacteria bacterium RIFCSPHIGHO2_02_FULL_56_16</name>
    <dbReference type="NCBI Taxonomy" id="1797542"/>
    <lineage>
        <taxon>Bacteria</taxon>
        <taxon>Candidatus Buchananiibacteriota</taxon>
    </lineage>
</organism>
<protein>
    <recommendedName>
        <fullName evidence="4">Orotidine 5'-phosphate decarboxylase</fullName>
        <ecNumber evidence="3">4.1.1.23</ecNumber>
    </recommendedName>
    <alternativeName>
        <fullName evidence="8">OMP decarboxylase</fullName>
    </alternativeName>
</protein>
<gene>
    <name evidence="12" type="ORF">A3J59_03335</name>
</gene>
<dbReference type="Pfam" id="PF00215">
    <property type="entry name" value="OMPdecase"/>
    <property type="match status" value="1"/>
</dbReference>
<dbReference type="InterPro" id="IPR011060">
    <property type="entry name" value="RibuloseP-bd_barrel"/>
</dbReference>
<feature type="binding site" evidence="10">
    <location>
        <position position="41"/>
    </location>
    <ligand>
        <name>substrate</name>
    </ligand>
</feature>
<dbReference type="EMBL" id="MHIL01000008">
    <property type="protein sequence ID" value="OGY52185.1"/>
    <property type="molecule type" value="Genomic_DNA"/>
</dbReference>
<dbReference type="InterPro" id="IPR001754">
    <property type="entry name" value="OMPdeCOase_dom"/>
</dbReference>
<comment type="caution">
    <text evidence="12">The sequence shown here is derived from an EMBL/GenBank/DDBJ whole genome shotgun (WGS) entry which is preliminary data.</text>
</comment>
<evidence type="ECO:0000256" key="6">
    <source>
        <dbReference type="ARBA" id="ARBA00022975"/>
    </source>
</evidence>
<dbReference type="EC" id="4.1.1.23" evidence="3"/>
<dbReference type="AlphaFoldDB" id="A0A1G1YIL9"/>
<accession>A0A1G1YIL9</accession>
<feature type="active site" description="For OMPdecase activity" evidence="9">
    <location>
        <position position="72"/>
    </location>
</feature>
<evidence type="ECO:0000256" key="10">
    <source>
        <dbReference type="PIRSR" id="PIRSR614732-2"/>
    </source>
</evidence>
<evidence type="ECO:0000259" key="11">
    <source>
        <dbReference type="SMART" id="SM00934"/>
    </source>
</evidence>
<evidence type="ECO:0000256" key="3">
    <source>
        <dbReference type="ARBA" id="ARBA00012321"/>
    </source>
</evidence>
<evidence type="ECO:0000313" key="13">
    <source>
        <dbReference type="Proteomes" id="UP000177310"/>
    </source>
</evidence>
<feature type="binding site" evidence="10">
    <location>
        <position position="129"/>
    </location>
    <ligand>
        <name>substrate</name>
    </ligand>
</feature>
<dbReference type="PANTHER" id="PTHR32119:SF2">
    <property type="entry name" value="OROTIDINE 5'-PHOSPHATE DECARBOXYLASE"/>
    <property type="match status" value="1"/>
</dbReference>